<reference evidence="2 3" key="1">
    <citation type="submission" date="2012-06" db="EMBL/GenBank/DDBJ databases">
        <title>The complete chromosome of genome of Turneriella parva DSM 21527.</title>
        <authorList>
            <consortium name="US DOE Joint Genome Institute (JGI-PGF)"/>
            <person name="Lucas S."/>
            <person name="Han J."/>
            <person name="Lapidus A."/>
            <person name="Bruce D."/>
            <person name="Goodwin L."/>
            <person name="Pitluck S."/>
            <person name="Peters L."/>
            <person name="Kyrpides N."/>
            <person name="Mavromatis K."/>
            <person name="Ivanova N."/>
            <person name="Mikhailova N."/>
            <person name="Chertkov O."/>
            <person name="Detter J.C."/>
            <person name="Tapia R."/>
            <person name="Han C."/>
            <person name="Land M."/>
            <person name="Hauser L."/>
            <person name="Markowitz V."/>
            <person name="Cheng J.-F."/>
            <person name="Hugenholtz P."/>
            <person name="Woyke T."/>
            <person name="Wu D."/>
            <person name="Gronow S."/>
            <person name="Wellnitz S."/>
            <person name="Brambilla E."/>
            <person name="Klenk H.-P."/>
            <person name="Eisen J.A."/>
        </authorList>
    </citation>
    <scope>NUCLEOTIDE SEQUENCE [LARGE SCALE GENOMIC DNA]</scope>
    <source>
        <strain evidence="3">ATCC BAA-1111 / DSM 21527 / NCTC 11395 / H</strain>
    </source>
</reference>
<sequence>MKKIRITAVAGILALIALACGSDKSQWLWKIEGKSVSMKQLDEAYSGFGVLMKEQLQQRMGRFIPEEEFKQLLEDPDRSGNPQLAEMFKSFGKDLFSEQYKDMLILNMEAQKDGYARRPEVKAKLEFLQKYFLANMYLFDLLKLQEIKISDAEAYAAWEKAKREDARLKTIPVDQGLEMIKGRMVMASAMEKQRTLLKNATQKYRIETNKDFDIATYVKEQREEARKKREAAAAAPAPAPEEPKK</sequence>
<organism evidence="2 3">
    <name type="scientific">Turneriella parva (strain ATCC BAA-1111 / DSM 21527 / NCTC 11395 / H)</name>
    <name type="common">Leptospira parva</name>
    <dbReference type="NCBI Taxonomy" id="869212"/>
    <lineage>
        <taxon>Bacteria</taxon>
        <taxon>Pseudomonadati</taxon>
        <taxon>Spirochaetota</taxon>
        <taxon>Spirochaetia</taxon>
        <taxon>Leptospirales</taxon>
        <taxon>Leptospiraceae</taxon>
        <taxon>Turneriella</taxon>
    </lineage>
</organism>
<dbReference type="STRING" id="869212.Turpa_3983"/>
<dbReference type="PROSITE" id="PS51257">
    <property type="entry name" value="PROKAR_LIPOPROTEIN"/>
    <property type="match status" value="1"/>
</dbReference>
<proteinExistence type="predicted"/>
<evidence type="ECO:0000256" key="1">
    <source>
        <dbReference type="SAM" id="MobiDB-lite"/>
    </source>
</evidence>
<protein>
    <recommendedName>
        <fullName evidence="4">Peptidylprolyl isomerase</fullName>
    </recommendedName>
</protein>
<dbReference type="EMBL" id="CP002959">
    <property type="protein sequence ID" value="AFM14617.1"/>
    <property type="molecule type" value="Genomic_DNA"/>
</dbReference>
<dbReference type="Proteomes" id="UP000006048">
    <property type="component" value="Chromosome"/>
</dbReference>
<dbReference type="HOGENOM" id="CLU_1133209_0_0_12"/>
<evidence type="ECO:0000313" key="3">
    <source>
        <dbReference type="Proteomes" id="UP000006048"/>
    </source>
</evidence>
<keyword evidence="3" id="KW-1185">Reference proteome</keyword>
<dbReference type="RefSeq" id="WP_014805093.1">
    <property type="nucleotide sequence ID" value="NC_018020.1"/>
</dbReference>
<dbReference type="KEGG" id="tpx:Turpa_3983"/>
<feature type="region of interest" description="Disordered" evidence="1">
    <location>
        <begin position="225"/>
        <end position="245"/>
    </location>
</feature>
<evidence type="ECO:0008006" key="4">
    <source>
        <dbReference type="Google" id="ProtNLM"/>
    </source>
</evidence>
<evidence type="ECO:0000313" key="2">
    <source>
        <dbReference type="EMBL" id="AFM14617.1"/>
    </source>
</evidence>
<accession>I4BBG0</accession>
<gene>
    <name evidence="2" type="ordered locus">Turpa_3983</name>
</gene>
<dbReference type="AlphaFoldDB" id="I4BBG0"/>
<name>I4BBG0_TURPD</name>